<comment type="caution">
    <text evidence="2">The sequence shown here is derived from an EMBL/GenBank/DDBJ whole genome shotgun (WGS) entry which is preliminary data.</text>
</comment>
<dbReference type="EMBL" id="JAOYFB010000005">
    <property type="protein sequence ID" value="KAK4016982.1"/>
    <property type="molecule type" value="Genomic_DNA"/>
</dbReference>
<accession>A0ABQ9ZVP0</accession>
<keyword evidence="3" id="KW-1185">Reference proteome</keyword>
<feature type="region of interest" description="Disordered" evidence="1">
    <location>
        <begin position="165"/>
        <end position="185"/>
    </location>
</feature>
<protein>
    <submittedName>
        <fullName evidence="2">Uncharacterized protein</fullName>
    </submittedName>
</protein>
<organism evidence="2 3">
    <name type="scientific">Daphnia magna</name>
    <dbReference type="NCBI Taxonomy" id="35525"/>
    <lineage>
        <taxon>Eukaryota</taxon>
        <taxon>Metazoa</taxon>
        <taxon>Ecdysozoa</taxon>
        <taxon>Arthropoda</taxon>
        <taxon>Crustacea</taxon>
        <taxon>Branchiopoda</taxon>
        <taxon>Diplostraca</taxon>
        <taxon>Cladocera</taxon>
        <taxon>Anomopoda</taxon>
        <taxon>Daphniidae</taxon>
        <taxon>Daphnia</taxon>
    </lineage>
</organism>
<feature type="region of interest" description="Disordered" evidence="1">
    <location>
        <begin position="291"/>
        <end position="312"/>
    </location>
</feature>
<gene>
    <name evidence="2" type="ORF">OUZ56_031940</name>
</gene>
<evidence type="ECO:0000256" key="1">
    <source>
        <dbReference type="SAM" id="MobiDB-lite"/>
    </source>
</evidence>
<evidence type="ECO:0000313" key="3">
    <source>
        <dbReference type="Proteomes" id="UP001234178"/>
    </source>
</evidence>
<proteinExistence type="predicted"/>
<dbReference type="InterPro" id="IPR016152">
    <property type="entry name" value="PTrfase/Anion_transptr"/>
</dbReference>
<dbReference type="Proteomes" id="UP001234178">
    <property type="component" value="Unassembled WGS sequence"/>
</dbReference>
<name>A0ABQ9ZVP0_9CRUS</name>
<dbReference type="SUPFAM" id="SSF55804">
    <property type="entry name" value="Phoshotransferase/anion transport protein"/>
    <property type="match status" value="1"/>
</dbReference>
<reference evidence="2 3" key="1">
    <citation type="journal article" date="2023" name="Nucleic Acids Res.">
        <title>The hologenome of Daphnia magna reveals possible DNA methylation and microbiome-mediated evolution of the host genome.</title>
        <authorList>
            <person name="Chaturvedi A."/>
            <person name="Li X."/>
            <person name="Dhandapani V."/>
            <person name="Marshall H."/>
            <person name="Kissane S."/>
            <person name="Cuenca-Cambronero M."/>
            <person name="Asole G."/>
            <person name="Calvet F."/>
            <person name="Ruiz-Romero M."/>
            <person name="Marangio P."/>
            <person name="Guigo R."/>
            <person name="Rago D."/>
            <person name="Mirbahai L."/>
            <person name="Eastwood N."/>
            <person name="Colbourne J.K."/>
            <person name="Zhou J."/>
            <person name="Mallon E."/>
            <person name="Orsini L."/>
        </authorList>
    </citation>
    <scope>NUCLEOTIDE SEQUENCE [LARGE SCALE GENOMIC DNA]</scope>
    <source>
        <strain evidence="2">LRV0_1</strain>
    </source>
</reference>
<feature type="compositionally biased region" description="Polar residues" evidence="1">
    <location>
        <begin position="291"/>
        <end position="301"/>
    </location>
</feature>
<sequence length="519" mass="56648">MELPPASANNVLPLQHQRTKPEAEAAILLDQQPDGSSAATNNGLTGGEAVLNFAASVPSAKRAAKRWKERNRTMAATRGGKTTSTGMKSTTMPLMVANSLMSPGNTFVLCDSQCVVEINAPTGVVNAEPSLQPQPVFKRRCSLTMPYPALYGSWQVQTASPVAVTAPQASKTEKSRQTSTYDSPLTERKVLAQRAERKTLQRRWSTFQMNVDQLHLHQPHSAPSTEPPVLPMLTRARPSGGRARSGDVSATIDEQTESENCETAMAEINESSAGEGQRRNISEIPRSLTLSNQRFNNNGNRATPVEDVDTSPSVVSSYLGEDSCHQLSAIHLQDVPGSTTEKDLVSTALVANDDEDEEVEDEDLHLITCTLQRLPLKDFGAEVRPAVDITQFLQQSVLLLDVTENSPSDLVDLLLSRMVPSVAEEAKMILFTHDTVPMLARTIQATCTTGDSGTFDYDQSWICALCNLPTLTRRHVGIVRLKHPANMGHTCHEVRLFVLVLCPSKEVSVEYHILLTTLC</sequence>
<feature type="region of interest" description="Disordered" evidence="1">
    <location>
        <begin position="237"/>
        <end position="257"/>
    </location>
</feature>
<evidence type="ECO:0000313" key="2">
    <source>
        <dbReference type="EMBL" id="KAK4016982.1"/>
    </source>
</evidence>